<sequence>MKLSALLEQQFILPSIPKVVALLLNELDRPEIDLKKVTQLISTDPALTTRLLQLANSSFFQLSGKISSVSEALALLDLNHVRTMAQAAATGASLKAVPGIQLQQFWDYSLNVARVSRSLAGLVRLNQQAAFTCGLIHAVGELAMHLAMSDITAVLDEDVHPLGMNRASLERKVLGYCYASVGAGYARMWHFPQPMVDALEHQYAPFENHVYEPLAGVIHLAAWRARGKEAKLTQRGLAVTFPGSVGVALGLDIDMVLQQDPFDWAAYT</sequence>
<keyword evidence="3" id="KW-1185">Reference proteome</keyword>
<dbReference type="Pfam" id="PF08668">
    <property type="entry name" value="HDOD"/>
    <property type="match status" value="1"/>
</dbReference>
<evidence type="ECO:0000313" key="3">
    <source>
        <dbReference type="Proteomes" id="UP001268089"/>
    </source>
</evidence>
<organism evidence="2 3">
    <name type="scientific">Rhodoferax saidenbachensis</name>
    <dbReference type="NCBI Taxonomy" id="1484693"/>
    <lineage>
        <taxon>Bacteria</taxon>
        <taxon>Pseudomonadati</taxon>
        <taxon>Pseudomonadota</taxon>
        <taxon>Betaproteobacteria</taxon>
        <taxon>Burkholderiales</taxon>
        <taxon>Comamonadaceae</taxon>
        <taxon>Rhodoferax</taxon>
    </lineage>
</organism>
<dbReference type="PANTHER" id="PTHR33525">
    <property type="match status" value="1"/>
</dbReference>
<dbReference type="InterPro" id="IPR052340">
    <property type="entry name" value="RNase_Y/CdgJ"/>
</dbReference>
<dbReference type="SUPFAM" id="SSF109604">
    <property type="entry name" value="HD-domain/PDEase-like"/>
    <property type="match status" value="1"/>
</dbReference>
<dbReference type="PROSITE" id="PS51833">
    <property type="entry name" value="HDOD"/>
    <property type="match status" value="1"/>
</dbReference>
<accession>A0ABU1ZKY5</accession>
<gene>
    <name evidence="2" type="ORF">J2X15_000472</name>
</gene>
<dbReference type="InterPro" id="IPR013976">
    <property type="entry name" value="HDOD"/>
</dbReference>
<comment type="caution">
    <text evidence="2">The sequence shown here is derived from an EMBL/GenBank/DDBJ whole genome shotgun (WGS) entry which is preliminary data.</text>
</comment>
<dbReference type="Gene3D" id="1.10.3210.10">
    <property type="entry name" value="Hypothetical protein af1432"/>
    <property type="match status" value="1"/>
</dbReference>
<feature type="domain" description="HDOD" evidence="1">
    <location>
        <begin position="13"/>
        <end position="205"/>
    </location>
</feature>
<name>A0ABU1ZKY5_9BURK</name>
<evidence type="ECO:0000313" key="2">
    <source>
        <dbReference type="EMBL" id="MDR7305206.1"/>
    </source>
</evidence>
<protein>
    <submittedName>
        <fullName evidence="2">HD-like signal output (HDOD) protein</fullName>
    </submittedName>
</protein>
<evidence type="ECO:0000259" key="1">
    <source>
        <dbReference type="PROSITE" id="PS51833"/>
    </source>
</evidence>
<reference evidence="2 3" key="1">
    <citation type="submission" date="2023-07" db="EMBL/GenBank/DDBJ databases">
        <title>Sorghum-associated microbial communities from plants grown in Nebraska, USA.</title>
        <authorList>
            <person name="Schachtman D."/>
        </authorList>
    </citation>
    <scope>NUCLEOTIDE SEQUENCE [LARGE SCALE GENOMIC DNA]</scope>
    <source>
        <strain evidence="2 3">BE308</strain>
    </source>
</reference>
<proteinExistence type="predicted"/>
<dbReference type="EMBL" id="JAVDXO010000001">
    <property type="protein sequence ID" value="MDR7305206.1"/>
    <property type="molecule type" value="Genomic_DNA"/>
</dbReference>
<dbReference type="Proteomes" id="UP001268089">
    <property type="component" value="Unassembled WGS sequence"/>
</dbReference>
<dbReference type="PANTHER" id="PTHR33525:SF6">
    <property type="entry name" value="HDOD DOMAIN-CONTAINING PROTEIN"/>
    <property type="match status" value="1"/>
</dbReference>
<dbReference type="RefSeq" id="WP_310339128.1">
    <property type="nucleotide sequence ID" value="NZ_JAVDXO010000001.1"/>
</dbReference>